<dbReference type="EMBL" id="JAKGSI010000003">
    <property type="protein sequence ID" value="MCF4006912.1"/>
    <property type="molecule type" value="Genomic_DNA"/>
</dbReference>
<dbReference type="Proteomes" id="UP001139336">
    <property type="component" value="Unassembled WGS sequence"/>
</dbReference>
<organism evidence="3 4">
    <name type="scientific">Corynebacterium uropygiale</name>
    <dbReference type="NCBI Taxonomy" id="1775911"/>
    <lineage>
        <taxon>Bacteria</taxon>
        <taxon>Bacillati</taxon>
        <taxon>Actinomycetota</taxon>
        <taxon>Actinomycetes</taxon>
        <taxon>Mycobacteriales</taxon>
        <taxon>Corynebacteriaceae</taxon>
        <taxon>Corynebacterium</taxon>
    </lineage>
</organism>
<accession>A0A9X1QNZ1</accession>
<dbReference type="GO" id="GO:0022857">
    <property type="term" value="F:transmembrane transporter activity"/>
    <property type="evidence" value="ECO:0007669"/>
    <property type="project" value="InterPro"/>
</dbReference>
<evidence type="ECO:0000313" key="3">
    <source>
        <dbReference type="EMBL" id="MCF4006912.1"/>
    </source>
</evidence>
<name>A0A9X1QNZ1_9CORY</name>
<feature type="domain" description="ABC-type glycine betaine transport system substrate-binding" evidence="2">
    <location>
        <begin position="45"/>
        <end position="124"/>
    </location>
</feature>
<dbReference type="AlphaFoldDB" id="A0A9X1QNZ1"/>
<evidence type="ECO:0000313" key="4">
    <source>
        <dbReference type="Proteomes" id="UP001139336"/>
    </source>
</evidence>
<dbReference type="GO" id="GO:0043190">
    <property type="term" value="C:ATP-binding cassette (ABC) transporter complex"/>
    <property type="evidence" value="ECO:0007669"/>
    <property type="project" value="InterPro"/>
</dbReference>
<reference evidence="3" key="1">
    <citation type="submission" date="2022-01" db="EMBL/GenBank/DDBJ databases">
        <title>Corynebacterium sp. nov isolated from isolated from the feces of the greater white-fronted geese (Anser albifrons) at Poyang Lake, PR China.</title>
        <authorList>
            <person name="Liu Q."/>
        </authorList>
    </citation>
    <scope>NUCLEOTIDE SEQUENCE</scope>
    <source>
        <strain evidence="3">JCM 32435</strain>
    </source>
</reference>
<keyword evidence="1" id="KW-0732">Signal</keyword>
<evidence type="ECO:0000256" key="1">
    <source>
        <dbReference type="SAM" id="SignalP"/>
    </source>
</evidence>
<dbReference type="SUPFAM" id="SSF53850">
    <property type="entry name" value="Periplasmic binding protein-like II"/>
    <property type="match status" value="1"/>
</dbReference>
<sequence>MRLTSSRTLGALSVVGALALGGCASAEPGPEAQEKPNQALVVGVSVNSMEQMVLGELLQQALNAEGVPATMQVDTNGGSSPLELLRNGHADIAVGCTGTLLEQMDASAAKSLTAKQEQAEGAQEGQDFQDTVYKTLVATMPGSYDMTDPSTAQGCMNTAQGKLPQNIVPVYRKEAVSRYAYEALNTVNRTLTTKDLEEIMQEAKDNASISEAVSHFLATHSLGGGGGAEGQIKTQDEKTDI</sequence>
<comment type="caution">
    <text evidence="3">The sequence shown here is derived from an EMBL/GenBank/DDBJ whole genome shotgun (WGS) entry which is preliminary data.</text>
</comment>
<feature type="chain" id="PRO_5040934053" description="ABC-type glycine betaine transport system substrate-binding domain-containing protein" evidence="1">
    <location>
        <begin position="27"/>
        <end position="241"/>
    </location>
</feature>
<feature type="domain" description="ABC-type glycine betaine transport system substrate-binding" evidence="2">
    <location>
        <begin position="162"/>
        <end position="218"/>
    </location>
</feature>
<keyword evidence="4" id="KW-1185">Reference proteome</keyword>
<feature type="signal peptide" evidence="1">
    <location>
        <begin position="1"/>
        <end position="26"/>
    </location>
</feature>
<dbReference type="Pfam" id="PF04069">
    <property type="entry name" value="OpuAC"/>
    <property type="match status" value="2"/>
</dbReference>
<dbReference type="PROSITE" id="PS51257">
    <property type="entry name" value="PROKAR_LIPOPROTEIN"/>
    <property type="match status" value="1"/>
</dbReference>
<dbReference type="Gene3D" id="3.40.190.10">
    <property type="entry name" value="Periplasmic binding protein-like II"/>
    <property type="match status" value="1"/>
</dbReference>
<dbReference type="RefSeq" id="WP_236118745.1">
    <property type="nucleotide sequence ID" value="NZ_JAKGSI010000003.1"/>
</dbReference>
<proteinExistence type="predicted"/>
<evidence type="ECO:0000259" key="2">
    <source>
        <dbReference type="Pfam" id="PF04069"/>
    </source>
</evidence>
<protein>
    <recommendedName>
        <fullName evidence="2">ABC-type glycine betaine transport system substrate-binding domain-containing protein</fullName>
    </recommendedName>
</protein>
<dbReference type="InterPro" id="IPR007210">
    <property type="entry name" value="ABC_Gly_betaine_transp_sub-bd"/>
</dbReference>
<gene>
    <name evidence="3" type="ORF">L1O03_06935</name>
</gene>